<keyword evidence="7 9" id="KW-1133">Transmembrane helix</keyword>
<protein>
    <submittedName>
        <fullName evidence="11">Amino acid ABC transporter membrane protein, PAAT family</fullName>
    </submittedName>
</protein>
<dbReference type="FunFam" id="1.10.3720.10:FF:000033">
    <property type="entry name" value="Polar amino acid ABC transporter permease"/>
    <property type="match status" value="1"/>
</dbReference>
<feature type="transmembrane region" description="Helical" evidence="9">
    <location>
        <begin position="82"/>
        <end position="104"/>
    </location>
</feature>
<evidence type="ECO:0000259" key="10">
    <source>
        <dbReference type="PROSITE" id="PS50928"/>
    </source>
</evidence>
<evidence type="ECO:0000256" key="3">
    <source>
        <dbReference type="ARBA" id="ARBA00022448"/>
    </source>
</evidence>
<feature type="transmembrane region" description="Helical" evidence="9">
    <location>
        <begin position="110"/>
        <end position="127"/>
    </location>
</feature>
<organism evidence="11 12">
    <name type="scientific">Lysinibacillus fusiformis</name>
    <dbReference type="NCBI Taxonomy" id="28031"/>
    <lineage>
        <taxon>Bacteria</taxon>
        <taxon>Bacillati</taxon>
        <taxon>Bacillota</taxon>
        <taxon>Bacilli</taxon>
        <taxon>Bacillales</taxon>
        <taxon>Bacillaceae</taxon>
        <taxon>Lysinibacillus</taxon>
    </lineage>
</organism>
<evidence type="ECO:0000256" key="8">
    <source>
        <dbReference type="ARBA" id="ARBA00023136"/>
    </source>
</evidence>
<dbReference type="GO" id="GO:0043190">
    <property type="term" value="C:ATP-binding cassette (ABC) transporter complex"/>
    <property type="evidence" value="ECO:0007669"/>
    <property type="project" value="InterPro"/>
</dbReference>
<dbReference type="InterPro" id="IPR043429">
    <property type="entry name" value="ArtM/GltK/GlnP/TcyL/YhdX-like"/>
</dbReference>
<keyword evidence="4" id="KW-1003">Cell membrane</keyword>
<dbReference type="Gene3D" id="1.10.3720.10">
    <property type="entry name" value="MetI-like"/>
    <property type="match status" value="1"/>
</dbReference>
<feature type="transmembrane region" description="Helical" evidence="9">
    <location>
        <begin position="35"/>
        <end position="61"/>
    </location>
</feature>
<dbReference type="CDD" id="cd06261">
    <property type="entry name" value="TM_PBP2"/>
    <property type="match status" value="1"/>
</dbReference>
<proteinExistence type="inferred from homology"/>
<dbReference type="GO" id="GO:0006865">
    <property type="term" value="P:amino acid transport"/>
    <property type="evidence" value="ECO:0007669"/>
    <property type="project" value="UniProtKB-KW"/>
</dbReference>
<dbReference type="PANTHER" id="PTHR30614:SF20">
    <property type="entry name" value="GLUTAMINE TRANSPORT SYSTEM PERMEASE PROTEIN GLNP"/>
    <property type="match status" value="1"/>
</dbReference>
<dbReference type="PANTHER" id="PTHR30614">
    <property type="entry name" value="MEMBRANE COMPONENT OF AMINO ACID ABC TRANSPORTER"/>
    <property type="match status" value="1"/>
</dbReference>
<dbReference type="NCBIfam" id="TIGR01726">
    <property type="entry name" value="HEQRo_perm_3TM"/>
    <property type="match status" value="1"/>
</dbReference>
<dbReference type="InterPro" id="IPR035906">
    <property type="entry name" value="MetI-like_sf"/>
</dbReference>
<comment type="subcellular location">
    <subcellularLocation>
        <location evidence="1 9">Cell membrane</location>
        <topology evidence="1 9">Multi-pass membrane protein</topology>
    </subcellularLocation>
</comment>
<comment type="caution">
    <text evidence="11">The sequence shown here is derived from an EMBL/GenBank/DDBJ whole genome shotgun (WGS) entry which is preliminary data.</text>
</comment>
<gene>
    <name evidence="11" type="ORF">SAMN02787113_02589</name>
</gene>
<dbReference type="GO" id="GO:0022857">
    <property type="term" value="F:transmembrane transporter activity"/>
    <property type="evidence" value="ECO:0007669"/>
    <property type="project" value="InterPro"/>
</dbReference>
<dbReference type="EMBL" id="FOEL01000008">
    <property type="protein sequence ID" value="SEQ88580.1"/>
    <property type="molecule type" value="Genomic_DNA"/>
</dbReference>
<dbReference type="InterPro" id="IPR010065">
    <property type="entry name" value="AA_ABC_transptr_permease_3TM"/>
</dbReference>
<dbReference type="Pfam" id="PF00528">
    <property type="entry name" value="BPD_transp_1"/>
    <property type="match status" value="1"/>
</dbReference>
<comment type="similarity">
    <text evidence="2">Belongs to the binding-protein-dependent transport system permease family. HisMQ subfamily.</text>
</comment>
<feature type="domain" description="ABC transmembrane type-1" evidence="10">
    <location>
        <begin position="40"/>
        <end position="230"/>
    </location>
</feature>
<keyword evidence="3 9" id="KW-0813">Transport</keyword>
<keyword evidence="8 9" id="KW-0472">Membrane</keyword>
<evidence type="ECO:0000256" key="5">
    <source>
        <dbReference type="ARBA" id="ARBA00022692"/>
    </source>
</evidence>
<dbReference type="InterPro" id="IPR000515">
    <property type="entry name" value="MetI-like"/>
</dbReference>
<feature type="transmembrane region" description="Helical" evidence="9">
    <location>
        <begin position="212"/>
        <end position="233"/>
    </location>
</feature>
<keyword evidence="6" id="KW-0029">Amino-acid transport</keyword>
<reference evidence="11 12" key="1">
    <citation type="submission" date="2016-10" db="EMBL/GenBank/DDBJ databases">
        <authorList>
            <person name="Varghese N."/>
            <person name="Submissions S."/>
        </authorList>
    </citation>
    <scope>NUCLEOTIDE SEQUENCE [LARGE SCALE GENOMIC DNA]</scope>
    <source>
        <strain evidence="11 12">TC-13</strain>
    </source>
</reference>
<dbReference type="Proteomes" id="UP000199410">
    <property type="component" value="Unassembled WGS sequence"/>
</dbReference>
<evidence type="ECO:0000256" key="9">
    <source>
        <dbReference type="RuleBase" id="RU363032"/>
    </source>
</evidence>
<evidence type="ECO:0000313" key="11">
    <source>
        <dbReference type="EMBL" id="SEQ88580.1"/>
    </source>
</evidence>
<evidence type="ECO:0000256" key="7">
    <source>
        <dbReference type="ARBA" id="ARBA00022989"/>
    </source>
</evidence>
<evidence type="ECO:0000256" key="6">
    <source>
        <dbReference type="ARBA" id="ARBA00022970"/>
    </source>
</evidence>
<name>A0A1H9JP23_9BACI</name>
<dbReference type="PROSITE" id="PS50928">
    <property type="entry name" value="ABC_TM1"/>
    <property type="match status" value="1"/>
</dbReference>
<evidence type="ECO:0000256" key="1">
    <source>
        <dbReference type="ARBA" id="ARBA00004651"/>
    </source>
</evidence>
<evidence type="ECO:0000256" key="4">
    <source>
        <dbReference type="ARBA" id="ARBA00022475"/>
    </source>
</evidence>
<accession>A0A1H9JP23</accession>
<dbReference type="AlphaFoldDB" id="A0A1H9JP23"/>
<dbReference type="SUPFAM" id="SSF161098">
    <property type="entry name" value="MetI-like"/>
    <property type="match status" value="1"/>
</dbReference>
<evidence type="ECO:0000313" key="12">
    <source>
        <dbReference type="Proteomes" id="UP000199410"/>
    </source>
</evidence>
<keyword evidence="5 9" id="KW-0812">Transmembrane</keyword>
<sequence>MLATHLIDVTLKGKWGFRMDIFDLRWDIVWNYRDMFIRGIGVTLILTLSGYFGGILLGLFLGLGKLSSKKWIYWPSKLYVDLFRGTPMLVQILLIHLAVIPTIFGHSLGYMVSGITALILNCAAYNAEIFRAGIQSIAKGQMEAARSLGLTHNQAMRKVILPQAFRRMIPPLGNEFIALLKDSSLVTVIAAPDILYASKVVAGASFRFWEPYIVAALLYLILTYGVTKIVAFIEKRFSNSYVPRKAEGREAR</sequence>
<evidence type="ECO:0000256" key="2">
    <source>
        <dbReference type="ARBA" id="ARBA00010072"/>
    </source>
</evidence>